<keyword evidence="2" id="KW-1185">Reference proteome</keyword>
<gene>
    <name evidence="1" type="ORF">L3Q82_001311</name>
</gene>
<protein>
    <submittedName>
        <fullName evidence="1">Uncharacterized protein</fullName>
    </submittedName>
</protein>
<organism evidence="1 2">
    <name type="scientific">Scortum barcoo</name>
    <name type="common">barcoo grunter</name>
    <dbReference type="NCBI Taxonomy" id="214431"/>
    <lineage>
        <taxon>Eukaryota</taxon>
        <taxon>Metazoa</taxon>
        <taxon>Chordata</taxon>
        <taxon>Craniata</taxon>
        <taxon>Vertebrata</taxon>
        <taxon>Euteleostomi</taxon>
        <taxon>Actinopterygii</taxon>
        <taxon>Neopterygii</taxon>
        <taxon>Teleostei</taxon>
        <taxon>Neoteleostei</taxon>
        <taxon>Acanthomorphata</taxon>
        <taxon>Eupercaria</taxon>
        <taxon>Centrarchiformes</taxon>
        <taxon>Terapontoidei</taxon>
        <taxon>Terapontidae</taxon>
        <taxon>Scortum</taxon>
    </lineage>
</organism>
<evidence type="ECO:0000313" key="2">
    <source>
        <dbReference type="Proteomes" id="UP000831701"/>
    </source>
</evidence>
<dbReference type="EMBL" id="CM041543">
    <property type="protein sequence ID" value="KAI3363687.1"/>
    <property type="molecule type" value="Genomic_DNA"/>
</dbReference>
<sequence length="532" mass="58917">MSGRPQMTLPPLCDLGAFLVLSHFSLLINPSPSRCGFDAADGLSCPDSVTKEALKVGYSHCDGDYKGFGEPQRTQSSRHQCRHGASLWCHDFCTPTAPVTHPPVPTVSFAIASSVHPLVHLQLNLLGARLLSFGRRESGLNTLLEGHCGATVTHNLISGSRFRKASNWESLMKCLVITKGETESEPLADQRLQGFHTPVDSLKQKGYSISFQRTALFDRVPPVDIATERIVAKHSQSIINVQQHKISTSHSWKGRSMLREVFLLLQMRLWLTEDSGEEQKGTEIYHREQYTSGAQRLNQIKLSFNEHKEVQKTGRGRKEASSGRLWVLRRRLERLGGESYSSPPSFVLARLHEIKLSLTPPFFIHPPLNHPLPILFLTLPPPSINQPLSSLLGNLFPNMLIQGQVLPLTLAPYRPSYTLHPLPKHTTCALRSSSAALGVRGRPRPLPALSVPLQMGGKRERDEALQATSSEFTRRCAVKEALFAQPLSFSVNIVGCGEAGTWQEEGGRMDHQSGVRASPQGSRRRTQGLMGR</sequence>
<name>A0ACB8W6Q4_9TELE</name>
<accession>A0ACB8W6Q4</accession>
<evidence type="ECO:0000313" key="1">
    <source>
        <dbReference type="EMBL" id="KAI3363687.1"/>
    </source>
</evidence>
<dbReference type="Proteomes" id="UP000831701">
    <property type="component" value="Chromosome 13"/>
</dbReference>
<reference evidence="1" key="1">
    <citation type="submission" date="2022-04" db="EMBL/GenBank/DDBJ databases">
        <title>Jade perch genome.</title>
        <authorList>
            <person name="Chao B."/>
        </authorList>
    </citation>
    <scope>NUCLEOTIDE SEQUENCE</scope>
    <source>
        <strain evidence="1">CB-2022</strain>
    </source>
</reference>
<comment type="caution">
    <text evidence="1">The sequence shown here is derived from an EMBL/GenBank/DDBJ whole genome shotgun (WGS) entry which is preliminary data.</text>
</comment>
<proteinExistence type="predicted"/>